<gene>
    <name evidence="3" type="ORF">UFOVP1305_62</name>
    <name evidence="2" type="ORF">UFOVP896_7</name>
</gene>
<sequence>MGVTERDRSDRRDRPEQAQSGTRQQIGVSGAQRAHSRLSCSFRVVALKPFDQPCDDLRDEIIVAGHTRRARLVLSHVDDIERSKGFVLSSDLDILAAVIPEAHVRLIVPDLCHVVIEVSDDQFAAVSHRLRALIASTVAAEAVTLLTMMRHECLLNLTCHVSSLRVEDR</sequence>
<organism evidence="3">
    <name type="scientific">uncultured Caudovirales phage</name>
    <dbReference type="NCBI Taxonomy" id="2100421"/>
    <lineage>
        <taxon>Viruses</taxon>
        <taxon>Duplodnaviria</taxon>
        <taxon>Heunggongvirae</taxon>
        <taxon>Uroviricota</taxon>
        <taxon>Caudoviricetes</taxon>
        <taxon>Peduoviridae</taxon>
        <taxon>Maltschvirus</taxon>
        <taxon>Maltschvirus maltsch</taxon>
    </lineage>
</organism>
<evidence type="ECO:0000256" key="1">
    <source>
        <dbReference type="SAM" id="MobiDB-lite"/>
    </source>
</evidence>
<protein>
    <submittedName>
        <fullName evidence="3">Uncharacterized protein</fullName>
    </submittedName>
</protein>
<dbReference type="EMBL" id="LR796844">
    <property type="protein sequence ID" value="CAB4169399.1"/>
    <property type="molecule type" value="Genomic_DNA"/>
</dbReference>
<feature type="compositionally biased region" description="Basic and acidic residues" evidence="1">
    <location>
        <begin position="1"/>
        <end position="16"/>
    </location>
</feature>
<name>A0A6J5RLA5_9CAUD</name>
<feature type="region of interest" description="Disordered" evidence="1">
    <location>
        <begin position="1"/>
        <end position="30"/>
    </location>
</feature>
<accession>A0A6J5RLA5</accession>
<reference evidence="3" key="1">
    <citation type="submission" date="2020-05" db="EMBL/GenBank/DDBJ databases">
        <authorList>
            <person name="Chiriac C."/>
            <person name="Salcher M."/>
            <person name="Ghai R."/>
            <person name="Kavagutti S V."/>
        </authorList>
    </citation>
    <scope>NUCLEOTIDE SEQUENCE</scope>
</reference>
<feature type="compositionally biased region" description="Polar residues" evidence="1">
    <location>
        <begin position="17"/>
        <end position="27"/>
    </location>
</feature>
<evidence type="ECO:0000313" key="3">
    <source>
        <dbReference type="EMBL" id="CAB4198250.1"/>
    </source>
</evidence>
<proteinExistence type="predicted"/>
<dbReference type="EMBL" id="LR797254">
    <property type="protein sequence ID" value="CAB4198250.1"/>
    <property type="molecule type" value="Genomic_DNA"/>
</dbReference>
<evidence type="ECO:0000313" key="2">
    <source>
        <dbReference type="EMBL" id="CAB4169399.1"/>
    </source>
</evidence>